<feature type="domain" description="Thoeris protein ThsB TIR-like" evidence="1">
    <location>
        <begin position="6"/>
        <end position="101"/>
    </location>
</feature>
<sequence>MTRRTFFSFHYNNDVQRAWVVKNSQVVKDHEDTGFFDSSAFEKAKNENPESLKRFLRKEMTGSSVVSVLIGAETAARRWVRFEIMQAVWDARGLMGIRIHSIGDWQGHPSAVGPNPFDLLGVYTKDKKMCLVERSNTDSKWTYTSDFGQDIIPKWPYTASLPPEGSTPLSRFFNVHSWSSNAHNEIENWLEAAAKQAGR</sequence>
<gene>
    <name evidence="2" type="ORF">ACFOW3_04475</name>
</gene>
<proteinExistence type="predicted"/>
<dbReference type="Gene3D" id="3.40.50.11200">
    <property type="match status" value="1"/>
</dbReference>
<organism evidence="2 3">
    <name type="scientific">Acidovorax facilis</name>
    <dbReference type="NCBI Taxonomy" id="12917"/>
    <lineage>
        <taxon>Bacteria</taxon>
        <taxon>Pseudomonadati</taxon>
        <taxon>Pseudomonadota</taxon>
        <taxon>Betaproteobacteria</taxon>
        <taxon>Burkholderiales</taxon>
        <taxon>Comamonadaceae</taxon>
        <taxon>Acidovorax</taxon>
    </lineage>
</organism>
<keyword evidence="3" id="KW-1185">Reference proteome</keyword>
<dbReference type="RefSeq" id="WP_082437657.1">
    <property type="nucleotide sequence ID" value="NZ_JAMXAX010000181.1"/>
</dbReference>
<protein>
    <submittedName>
        <fullName evidence="2">TIR domain-containing protein</fullName>
    </submittedName>
</protein>
<dbReference type="InterPro" id="IPR015032">
    <property type="entry name" value="ThsB__TIR-like_domain"/>
</dbReference>
<evidence type="ECO:0000313" key="3">
    <source>
        <dbReference type="Proteomes" id="UP001595693"/>
    </source>
</evidence>
<accession>A0ABV8D6E0</accession>
<dbReference type="EMBL" id="JBHSAJ010000007">
    <property type="protein sequence ID" value="MFC3933876.1"/>
    <property type="molecule type" value="Genomic_DNA"/>
</dbReference>
<comment type="caution">
    <text evidence="2">The sequence shown here is derived from an EMBL/GenBank/DDBJ whole genome shotgun (WGS) entry which is preliminary data.</text>
</comment>
<dbReference type="Pfam" id="PF08937">
    <property type="entry name" value="ThsB_TIR"/>
    <property type="match status" value="1"/>
</dbReference>
<dbReference type="SUPFAM" id="SSF52206">
    <property type="entry name" value="Hypothetical protein MTH538"/>
    <property type="match status" value="1"/>
</dbReference>
<dbReference type="Proteomes" id="UP001595693">
    <property type="component" value="Unassembled WGS sequence"/>
</dbReference>
<name>A0ABV8D6E0_9BURK</name>
<reference evidence="3" key="1">
    <citation type="journal article" date="2019" name="Int. J. Syst. Evol. Microbiol.">
        <title>The Global Catalogue of Microorganisms (GCM) 10K type strain sequencing project: providing services to taxonomists for standard genome sequencing and annotation.</title>
        <authorList>
            <consortium name="The Broad Institute Genomics Platform"/>
            <consortium name="The Broad Institute Genome Sequencing Center for Infectious Disease"/>
            <person name="Wu L."/>
            <person name="Ma J."/>
        </authorList>
    </citation>
    <scope>NUCLEOTIDE SEQUENCE [LARGE SCALE GENOMIC DNA]</scope>
    <source>
        <strain evidence="3">CCUG 2113</strain>
    </source>
</reference>
<evidence type="ECO:0000313" key="2">
    <source>
        <dbReference type="EMBL" id="MFC3933876.1"/>
    </source>
</evidence>
<evidence type="ECO:0000259" key="1">
    <source>
        <dbReference type="Pfam" id="PF08937"/>
    </source>
</evidence>
<dbReference type="InterPro" id="IPR036490">
    <property type="entry name" value="ThsB_TIR-like_sf"/>
</dbReference>